<evidence type="ECO:0000256" key="6">
    <source>
        <dbReference type="ARBA" id="ARBA00022842"/>
    </source>
</evidence>
<keyword evidence="9" id="KW-0342">GTP-binding</keyword>
<dbReference type="Pfam" id="PF21713">
    <property type="entry name" value="DncV_C"/>
    <property type="match status" value="1"/>
</dbReference>
<keyword evidence="3" id="KW-0479">Metal-binding</keyword>
<keyword evidence="1" id="KW-0808">Transferase</keyword>
<dbReference type="RefSeq" id="WP_386822048.1">
    <property type="nucleotide sequence ID" value="NZ_JBHTIF010000001.1"/>
</dbReference>
<reference evidence="16" key="1">
    <citation type="journal article" date="2019" name="Int. J. Syst. Evol. Microbiol.">
        <title>The Global Catalogue of Microorganisms (GCM) 10K type strain sequencing project: providing services to taxonomists for standard genome sequencing and annotation.</title>
        <authorList>
            <consortium name="The Broad Institute Genomics Platform"/>
            <consortium name="The Broad Institute Genome Sequencing Center for Infectious Disease"/>
            <person name="Wu L."/>
            <person name="Ma J."/>
        </authorList>
    </citation>
    <scope>NUCLEOTIDE SEQUENCE [LARGE SCALE GENOMIC DNA]</scope>
    <source>
        <strain evidence="16">CCUG 55585</strain>
    </source>
</reference>
<evidence type="ECO:0000256" key="4">
    <source>
        <dbReference type="ARBA" id="ARBA00022741"/>
    </source>
</evidence>
<evidence type="ECO:0000256" key="3">
    <source>
        <dbReference type="ARBA" id="ARBA00022723"/>
    </source>
</evidence>
<dbReference type="InterPro" id="IPR048446">
    <property type="entry name" value="DncV_C"/>
</dbReference>
<sequence length="391" mass="44541">MLTLHKLFLNAGSPDSFDEVIVPTEGQRRTLVQAKNTIRDRLRISIRAATTKILGMDRMVDPRFRTQGSWAYRTCVQGAHLPPQEMDWDFGVYLPVTVWADQAPPPAMAKLYFDLVEQALDQLCGEQGWKLDRSNLRCVRVKITDWAHIDIPLYAAPEDKFREVAEKAVTMASANAHYYRESMTLDESADFGEMPEQFWELMEDIHLATRDGKWVPSDPEMVAKWFDDRIEEHGEQLRRVCRYLKAWRDHHWRDGGGPSSVLLMIIVARNFQSEFRRDDLALERAANHLARELNQDVRERGIDNGEEDFNRMSAADRKHASGLAETLARQIYASRHYGPGLMQAALDNMRIQFGPRISNNRDLVQPDSGAEVRSTPAAAVAPPLVQATKAG</sequence>
<feature type="domain" description="Cyclic GMP-AMP synthase C-terminal" evidence="14">
    <location>
        <begin position="234"/>
        <end position="363"/>
    </location>
</feature>
<dbReference type="Proteomes" id="UP001597110">
    <property type="component" value="Unassembled WGS sequence"/>
</dbReference>
<evidence type="ECO:0000256" key="8">
    <source>
        <dbReference type="ARBA" id="ARBA00023118"/>
    </source>
</evidence>
<name>A0ABW2YDA3_9GAMM</name>
<protein>
    <recommendedName>
        <fullName evidence="10">Cyclic GMP-AMP synthase</fullName>
    </recommendedName>
</protein>
<dbReference type="InterPro" id="IPR047805">
    <property type="entry name" value="GAMP_synthase"/>
</dbReference>
<keyword evidence="6" id="KW-0460">Magnesium</keyword>
<evidence type="ECO:0000313" key="15">
    <source>
        <dbReference type="EMBL" id="MFD0724384.1"/>
    </source>
</evidence>
<evidence type="ECO:0000256" key="7">
    <source>
        <dbReference type="ARBA" id="ARBA00023080"/>
    </source>
</evidence>
<evidence type="ECO:0000256" key="9">
    <source>
        <dbReference type="ARBA" id="ARBA00023134"/>
    </source>
</evidence>
<evidence type="ECO:0000256" key="1">
    <source>
        <dbReference type="ARBA" id="ARBA00022679"/>
    </source>
</evidence>
<dbReference type="InterPro" id="IPR048445">
    <property type="entry name" value="DncV-like_NTFase"/>
</dbReference>
<evidence type="ECO:0000259" key="14">
    <source>
        <dbReference type="Pfam" id="PF21713"/>
    </source>
</evidence>
<proteinExistence type="predicted"/>
<keyword evidence="8" id="KW-0051">Antiviral defense</keyword>
<keyword evidence="16" id="KW-1185">Reference proteome</keyword>
<keyword evidence="7" id="KW-0546">Nucleotide metabolism</keyword>
<dbReference type="EMBL" id="JBHTIF010000001">
    <property type="protein sequence ID" value="MFD0724384.1"/>
    <property type="molecule type" value="Genomic_DNA"/>
</dbReference>
<gene>
    <name evidence="15" type="ORF">ACFQ0E_02105</name>
</gene>
<keyword evidence="4" id="KW-0547">Nucleotide-binding</keyword>
<evidence type="ECO:0000313" key="16">
    <source>
        <dbReference type="Proteomes" id="UP001597110"/>
    </source>
</evidence>
<comment type="caution">
    <text evidence="15">The sequence shown here is derived from an EMBL/GenBank/DDBJ whole genome shotgun (WGS) entry which is preliminary data.</text>
</comment>
<organism evidence="15 16">
    <name type="scientific">Lysobacter brunescens</name>
    <dbReference type="NCBI Taxonomy" id="262323"/>
    <lineage>
        <taxon>Bacteria</taxon>
        <taxon>Pseudomonadati</taxon>
        <taxon>Pseudomonadota</taxon>
        <taxon>Gammaproteobacteria</taxon>
        <taxon>Lysobacterales</taxon>
        <taxon>Lysobacteraceae</taxon>
        <taxon>Lysobacter</taxon>
    </lineage>
</organism>
<evidence type="ECO:0000256" key="12">
    <source>
        <dbReference type="SAM" id="MobiDB-lite"/>
    </source>
</evidence>
<accession>A0ABW2YDA3</accession>
<evidence type="ECO:0000256" key="2">
    <source>
        <dbReference type="ARBA" id="ARBA00022695"/>
    </source>
</evidence>
<evidence type="ECO:0000256" key="5">
    <source>
        <dbReference type="ARBA" id="ARBA00022840"/>
    </source>
</evidence>
<keyword evidence="5" id="KW-0067">ATP-binding</keyword>
<evidence type="ECO:0000259" key="13">
    <source>
        <dbReference type="Pfam" id="PF21654"/>
    </source>
</evidence>
<dbReference type="NCBIfam" id="NF041078">
    <property type="entry name" value="cGAS"/>
    <property type="match status" value="1"/>
</dbReference>
<feature type="domain" description="Cyclic GMP-AMP synthase DncV-like nucleotidyltransferase" evidence="13">
    <location>
        <begin position="62"/>
        <end position="154"/>
    </location>
</feature>
<comment type="catalytic activity">
    <reaction evidence="11">
        <text>GTP + ATP = 3',3'-cGAMP + 2 diphosphate</text>
        <dbReference type="Rhea" id="RHEA:35647"/>
        <dbReference type="ChEBI" id="CHEBI:30616"/>
        <dbReference type="ChEBI" id="CHEBI:33019"/>
        <dbReference type="ChEBI" id="CHEBI:37565"/>
        <dbReference type="ChEBI" id="CHEBI:71501"/>
    </reaction>
    <physiologicalReaction direction="left-to-right" evidence="11">
        <dbReference type="Rhea" id="RHEA:35648"/>
    </physiologicalReaction>
</comment>
<evidence type="ECO:0000256" key="11">
    <source>
        <dbReference type="ARBA" id="ARBA00048304"/>
    </source>
</evidence>
<keyword evidence="2" id="KW-0548">Nucleotidyltransferase</keyword>
<dbReference type="Pfam" id="PF21654">
    <property type="entry name" value="DncV-like_NTFase"/>
    <property type="match status" value="1"/>
</dbReference>
<evidence type="ECO:0000256" key="10">
    <source>
        <dbReference type="ARBA" id="ARBA00044145"/>
    </source>
</evidence>
<feature type="region of interest" description="Disordered" evidence="12">
    <location>
        <begin position="362"/>
        <end position="391"/>
    </location>
</feature>